<proteinExistence type="predicted"/>
<dbReference type="OrthoDB" id="8451541at2"/>
<dbReference type="STRING" id="996342.SAMN05443551_2767"/>
<name>A0A1M5URM0_9RHOB</name>
<evidence type="ECO:0000313" key="2">
    <source>
        <dbReference type="EMBL" id="SHH65566.1"/>
    </source>
</evidence>
<feature type="signal peptide" evidence="1">
    <location>
        <begin position="1"/>
        <end position="19"/>
    </location>
</feature>
<dbReference type="EMBL" id="FQXC01000003">
    <property type="protein sequence ID" value="SHH65566.1"/>
    <property type="molecule type" value="Genomic_DNA"/>
</dbReference>
<dbReference type="Proteomes" id="UP000184221">
    <property type="component" value="Unassembled WGS sequence"/>
</dbReference>
<keyword evidence="3" id="KW-1185">Reference proteome</keyword>
<accession>A0A1M5URM0</accession>
<evidence type="ECO:0000256" key="1">
    <source>
        <dbReference type="SAM" id="SignalP"/>
    </source>
</evidence>
<dbReference type="AlphaFoldDB" id="A0A1M5URM0"/>
<evidence type="ECO:0000313" key="3">
    <source>
        <dbReference type="Proteomes" id="UP000184221"/>
    </source>
</evidence>
<sequence length="161" mass="17641">MRVIWGLILSLLMVQQAAALSCLAPNIARDYANAAASEDTYIVVKGQLFFDEAELPNRVDQRNARNGDSVDIPGWLAGQSLTADGFSRAFERDVILRVSCLGPWCGGTAKGDHLAFLKQEDQQWVMELSPCPGMTYQNPTEDQLSQVQSCFVGEACEAENP</sequence>
<feature type="chain" id="PRO_5013042206" evidence="1">
    <location>
        <begin position="20"/>
        <end position="161"/>
    </location>
</feature>
<dbReference type="PROSITE" id="PS51257">
    <property type="entry name" value="PROKAR_LIPOPROTEIN"/>
    <property type="match status" value="1"/>
</dbReference>
<protein>
    <submittedName>
        <fullName evidence="2">Uncharacterized protein</fullName>
    </submittedName>
</protein>
<keyword evidence="1" id="KW-0732">Signal</keyword>
<gene>
    <name evidence="2" type="ORF">SAMN05443551_2767</name>
</gene>
<dbReference type="RefSeq" id="WP_084066209.1">
    <property type="nucleotide sequence ID" value="NZ_FQXC01000003.1"/>
</dbReference>
<organism evidence="2 3">
    <name type="scientific">Marivita hallyeonensis</name>
    <dbReference type="NCBI Taxonomy" id="996342"/>
    <lineage>
        <taxon>Bacteria</taxon>
        <taxon>Pseudomonadati</taxon>
        <taxon>Pseudomonadota</taxon>
        <taxon>Alphaproteobacteria</taxon>
        <taxon>Rhodobacterales</taxon>
        <taxon>Roseobacteraceae</taxon>
        <taxon>Marivita</taxon>
    </lineage>
</organism>
<reference evidence="2 3" key="1">
    <citation type="submission" date="2016-11" db="EMBL/GenBank/DDBJ databases">
        <authorList>
            <person name="Jaros S."/>
            <person name="Januszkiewicz K."/>
            <person name="Wedrychowicz H."/>
        </authorList>
    </citation>
    <scope>NUCLEOTIDE SEQUENCE [LARGE SCALE GENOMIC DNA]</scope>
    <source>
        <strain evidence="2 3">DSM 29431</strain>
    </source>
</reference>